<evidence type="ECO:0000313" key="3">
    <source>
        <dbReference type="Proteomes" id="UP001601444"/>
    </source>
</evidence>
<gene>
    <name evidence="2" type="ORF">ACFYTF_03175</name>
</gene>
<accession>A0ABW6PHE9</accession>
<feature type="transmembrane region" description="Helical" evidence="1">
    <location>
        <begin position="83"/>
        <end position="104"/>
    </location>
</feature>
<proteinExistence type="predicted"/>
<organism evidence="2 3">
    <name type="scientific">Nocardia thailandica</name>
    <dbReference type="NCBI Taxonomy" id="257275"/>
    <lineage>
        <taxon>Bacteria</taxon>
        <taxon>Bacillati</taxon>
        <taxon>Actinomycetota</taxon>
        <taxon>Actinomycetes</taxon>
        <taxon>Mycobacteriales</taxon>
        <taxon>Nocardiaceae</taxon>
        <taxon>Nocardia</taxon>
    </lineage>
</organism>
<dbReference type="RefSeq" id="WP_387698883.1">
    <property type="nucleotide sequence ID" value="NZ_JBIAMX010000001.1"/>
</dbReference>
<name>A0ABW6PHE9_9NOCA</name>
<feature type="transmembrane region" description="Helical" evidence="1">
    <location>
        <begin position="124"/>
        <end position="145"/>
    </location>
</feature>
<protein>
    <submittedName>
        <fullName evidence="2">Uncharacterized protein</fullName>
    </submittedName>
</protein>
<comment type="caution">
    <text evidence="2">The sequence shown here is derived from an EMBL/GenBank/DDBJ whole genome shotgun (WGS) entry which is preliminary data.</text>
</comment>
<reference evidence="2 3" key="1">
    <citation type="submission" date="2024-10" db="EMBL/GenBank/DDBJ databases">
        <title>The Natural Products Discovery Center: Release of the First 8490 Sequenced Strains for Exploring Actinobacteria Biosynthetic Diversity.</title>
        <authorList>
            <person name="Kalkreuter E."/>
            <person name="Kautsar S.A."/>
            <person name="Yang D."/>
            <person name="Bader C.D."/>
            <person name="Teijaro C.N."/>
            <person name="Fluegel L."/>
            <person name="Davis C.M."/>
            <person name="Simpson J.R."/>
            <person name="Lauterbach L."/>
            <person name="Steele A.D."/>
            <person name="Gui C."/>
            <person name="Meng S."/>
            <person name="Li G."/>
            <person name="Viehrig K."/>
            <person name="Ye F."/>
            <person name="Su P."/>
            <person name="Kiefer A.F."/>
            <person name="Nichols A."/>
            <person name="Cepeda A.J."/>
            <person name="Yan W."/>
            <person name="Fan B."/>
            <person name="Jiang Y."/>
            <person name="Adhikari A."/>
            <person name="Zheng C.-J."/>
            <person name="Schuster L."/>
            <person name="Cowan T.M."/>
            <person name="Smanski M.J."/>
            <person name="Chevrette M.G."/>
            <person name="De Carvalho L.P.S."/>
            <person name="Shen B."/>
        </authorList>
    </citation>
    <scope>NUCLEOTIDE SEQUENCE [LARGE SCALE GENOMIC DNA]</scope>
    <source>
        <strain evidence="2 3">NPDC004045</strain>
    </source>
</reference>
<evidence type="ECO:0000256" key="1">
    <source>
        <dbReference type="SAM" id="Phobius"/>
    </source>
</evidence>
<feature type="transmembrane region" description="Helical" evidence="1">
    <location>
        <begin position="25"/>
        <end position="45"/>
    </location>
</feature>
<keyword evidence="1" id="KW-0812">Transmembrane</keyword>
<keyword evidence="3" id="KW-1185">Reference proteome</keyword>
<dbReference type="Proteomes" id="UP001601444">
    <property type="component" value="Unassembled WGS sequence"/>
</dbReference>
<dbReference type="EMBL" id="JBIAMX010000001">
    <property type="protein sequence ID" value="MFF0541817.1"/>
    <property type="molecule type" value="Genomic_DNA"/>
</dbReference>
<evidence type="ECO:0000313" key="2">
    <source>
        <dbReference type="EMBL" id="MFF0541817.1"/>
    </source>
</evidence>
<keyword evidence="1" id="KW-1133">Transmembrane helix</keyword>
<sequence>MTGTAFPVSASSAAAPSAASPRPTAVAVAVAGFATALAAGLAEGLLRAARAGDPAGLLPRLAIYALVGLAVWRMSAGGRGARLLLAAGIGVAGTASLVVEPLAILLSAQSLRDPFLALTPTGTVLLACRIVHLVAVAVAVPALFTPAARAWFARR</sequence>
<keyword evidence="1" id="KW-0472">Membrane</keyword>